<dbReference type="Proteomes" id="UP000184076">
    <property type="component" value="Unassembled WGS sequence"/>
</dbReference>
<reference evidence="4" key="1">
    <citation type="submission" date="2016-11" db="EMBL/GenBank/DDBJ databases">
        <authorList>
            <person name="Varghese N."/>
            <person name="Submissions S."/>
        </authorList>
    </citation>
    <scope>NUCLEOTIDE SEQUENCE [LARGE SCALE GENOMIC DNA]</scope>
    <source>
        <strain evidence="4">DSM 9756</strain>
    </source>
</reference>
<feature type="domain" description="Thiamine pyrophosphate enzyme TPP-binding" evidence="2">
    <location>
        <begin position="55"/>
        <end position="203"/>
    </location>
</feature>
<evidence type="ECO:0000259" key="2">
    <source>
        <dbReference type="Pfam" id="PF02775"/>
    </source>
</evidence>
<dbReference type="RefSeq" id="WP_073036614.1">
    <property type="nucleotide sequence ID" value="NZ_FQVB01000005.1"/>
</dbReference>
<organism evidence="3 4">
    <name type="scientific">Desulfacinum infernum DSM 9756</name>
    <dbReference type="NCBI Taxonomy" id="1121391"/>
    <lineage>
        <taxon>Bacteria</taxon>
        <taxon>Pseudomonadati</taxon>
        <taxon>Thermodesulfobacteriota</taxon>
        <taxon>Syntrophobacteria</taxon>
        <taxon>Syntrophobacterales</taxon>
        <taxon>Syntrophobacteraceae</taxon>
        <taxon>Desulfacinum</taxon>
    </lineage>
</organism>
<keyword evidence="4" id="KW-1185">Reference proteome</keyword>
<name>A0A1M4UH19_9BACT</name>
<dbReference type="Pfam" id="PF02775">
    <property type="entry name" value="TPP_enzyme_C"/>
    <property type="match status" value="1"/>
</dbReference>
<sequence length="300" mass="33060">MELDVLDRDYMCSGHVGCPGCGAAIAMRFLLKALGEKTMMVIPACCWSIIAGPHPQSTLKVPVLHTAFETGGAVASGIRAALDAKGDTETTVVTWAGDGGTFDIGFQALSGAVERNEDFIYVCYDNEAYMNTGVQRSSSTPYGAWTTTTPGQEWKRLRKKNIVEALVAHRIPYAATASIAFPEDLVRKVKKAKGIKGSRFLHIYASCPTGWRIPSEMAIKIARMAVQTNIFPLYEVENGVRYTINYMPKGYLVREYFKLQGRFKHLTDNDLEQIQEMVNEDWELLLRKAGVSMSAAGTVA</sequence>
<dbReference type="OrthoDB" id="9794954at2"/>
<dbReference type="GO" id="GO:0030976">
    <property type="term" value="F:thiamine pyrophosphate binding"/>
    <property type="evidence" value="ECO:0007669"/>
    <property type="project" value="InterPro"/>
</dbReference>
<dbReference type="CDD" id="cd03376">
    <property type="entry name" value="TPP_PFOR_porB_like"/>
    <property type="match status" value="1"/>
</dbReference>
<dbReference type="EMBL" id="FQVB01000005">
    <property type="protein sequence ID" value="SHE55965.1"/>
    <property type="molecule type" value="Genomic_DNA"/>
</dbReference>
<evidence type="ECO:0000313" key="3">
    <source>
        <dbReference type="EMBL" id="SHE55965.1"/>
    </source>
</evidence>
<gene>
    <name evidence="3" type="ORF">SAMN02745206_00476</name>
</gene>
<dbReference type="GO" id="GO:0044281">
    <property type="term" value="P:small molecule metabolic process"/>
    <property type="evidence" value="ECO:0007669"/>
    <property type="project" value="UniProtKB-ARBA"/>
</dbReference>
<dbReference type="PANTHER" id="PTHR42897:SF1">
    <property type="entry name" value="2-OXOACID OXIDOREDUCTASE (FERREDOXIN)"/>
    <property type="match status" value="1"/>
</dbReference>
<dbReference type="GO" id="GO:0016491">
    <property type="term" value="F:oxidoreductase activity"/>
    <property type="evidence" value="ECO:0007669"/>
    <property type="project" value="UniProtKB-KW"/>
</dbReference>
<dbReference type="Gene3D" id="3.40.50.970">
    <property type="match status" value="2"/>
</dbReference>
<evidence type="ECO:0000256" key="1">
    <source>
        <dbReference type="ARBA" id="ARBA00023002"/>
    </source>
</evidence>
<dbReference type="PANTHER" id="PTHR42897">
    <property type="entry name" value="PYRUVATE SYNTHASE SUBUNIT PORB"/>
    <property type="match status" value="1"/>
</dbReference>
<dbReference type="InterPro" id="IPR011766">
    <property type="entry name" value="TPP_enzyme_TPP-bd"/>
</dbReference>
<evidence type="ECO:0000313" key="4">
    <source>
        <dbReference type="Proteomes" id="UP000184076"/>
    </source>
</evidence>
<dbReference type="AlphaFoldDB" id="A0A1M4UH19"/>
<dbReference type="SUPFAM" id="SSF52518">
    <property type="entry name" value="Thiamin diphosphate-binding fold (THDP-binding)"/>
    <property type="match status" value="1"/>
</dbReference>
<dbReference type="STRING" id="1121391.SAMN02745206_00476"/>
<dbReference type="InterPro" id="IPR051479">
    <property type="entry name" value="PorB-like"/>
</dbReference>
<dbReference type="InterPro" id="IPR029061">
    <property type="entry name" value="THDP-binding"/>
</dbReference>
<dbReference type="NCBIfam" id="NF008818">
    <property type="entry name" value="PRK11864.1"/>
    <property type="match status" value="1"/>
</dbReference>
<protein>
    <submittedName>
        <fullName evidence="3">Ketoisovalerate ferredoxin oxidoreductase, beta subunit</fullName>
    </submittedName>
</protein>
<keyword evidence="1" id="KW-0560">Oxidoreductase</keyword>
<accession>A0A1M4UH19</accession>
<proteinExistence type="predicted"/>